<name>A0A2D1U2I5_9SPHI</name>
<evidence type="ECO:0000313" key="4">
    <source>
        <dbReference type="Proteomes" id="UP000223749"/>
    </source>
</evidence>
<dbReference type="AlphaFoldDB" id="A0A2D1U2I5"/>
<accession>A0A2D1U2I5</accession>
<feature type="domain" description="YcxB-like C-terminal" evidence="2">
    <location>
        <begin position="108"/>
        <end position="148"/>
    </location>
</feature>
<proteinExistence type="predicted"/>
<dbReference type="Pfam" id="PF14317">
    <property type="entry name" value="YcxB"/>
    <property type="match status" value="1"/>
</dbReference>
<sequence>MKHMLTITKEDHIAFQLYEASTNPLKKKARKRSYYSLIIIGVCLMIISYLGQHTFLFYYALFCSLLSIFFGELYLRWRHKRHYVKHVENNFKDSDTEHATFEIDREVINIEDRTGESKLKIQEIRKIDETGNHYFIRIGPGPVLIIPKVSPELNTEMKDMISAYKIDTTSHLDWKWK</sequence>
<dbReference type="KEGG" id="pgs:CPT03_04665"/>
<feature type="transmembrane region" description="Helical" evidence="1">
    <location>
        <begin position="56"/>
        <end position="75"/>
    </location>
</feature>
<dbReference type="Proteomes" id="UP000223749">
    <property type="component" value="Chromosome"/>
</dbReference>
<feature type="transmembrane region" description="Helical" evidence="1">
    <location>
        <begin position="33"/>
        <end position="50"/>
    </location>
</feature>
<dbReference type="EMBL" id="CP024091">
    <property type="protein sequence ID" value="ATP55809.1"/>
    <property type="molecule type" value="Genomic_DNA"/>
</dbReference>
<reference evidence="3 4" key="1">
    <citation type="submission" date="2017-10" db="EMBL/GenBank/DDBJ databases">
        <title>Whole genome of Pedobacter ginsengisoli T01R-27 isolated from tomato rhizosphere.</title>
        <authorList>
            <person name="Weon H.-Y."/>
            <person name="Lee S.A."/>
            <person name="Sang M.K."/>
            <person name="Song J."/>
        </authorList>
    </citation>
    <scope>NUCLEOTIDE SEQUENCE [LARGE SCALE GENOMIC DNA]</scope>
    <source>
        <strain evidence="3 4">T01R-27</strain>
    </source>
</reference>
<evidence type="ECO:0000256" key="1">
    <source>
        <dbReference type="SAM" id="Phobius"/>
    </source>
</evidence>
<evidence type="ECO:0000259" key="2">
    <source>
        <dbReference type="Pfam" id="PF14317"/>
    </source>
</evidence>
<keyword evidence="1" id="KW-0812">Transmembrane</keyword>
<keyword evidence="1" id="KW-1133">Transmembrane helix</keyword>
<gene>
    <name evidence="3" type="ORF">CPT03_04665</name>
</gene>
<organism evidence="3 4">
    <name type="scientific">Pedobacter ginsengisoli</name>
    <dbReference type="NCBI Taxonomy" id="363852"/>
    <lineage>
        <taxon>Bacteria</taxon>
        <taxon>Pseudomonadati</taxon>
        <taxon>Bacteroidota</taxon>
        <taxon>Sphingobacteriia</taxon>
        <taxon>Sphingobacteriales</taxon>
        <taxon>Sphingobacteriaceae</taxon>
        <taxon>Pedobacter</taxon>
    </lineage>
</organism>
<dbReference type="RefSeq" id="WP_099437754.1">
    <property type="nucleotide sequence ID" value="NZ_CP024091.1"/>
</dbReference>
<protein>
    <recommendedName>
        <fullName evidence="2">YcxB-like C-terminal domain-containing protein</fullName>
    </recommendedName>
</protein>
<keyword evidence="4" id="KW-1185">Reference proteome</keyword>
<evidence type="ECO:0000313" key="3">
    <source>
        <dbReference type="EMBL" id="ATP55809.1"/>
    </source>
</evidence>
<keyword evidence="1" id="KW-0472">Membrane</keyword>
<dbReference type="InterPro" id="IPR025588">
    <property type="entry name" value="YcxB-like_C"/>
</dbReference>